<reference evidence="4" key="1">
    <citation type="submission" date="2022-12" db="EMBL/GenBank/DDBJ databases">
        <authorList>
            <person name="Petersen C."/>
        </authorList>
    </citation>
    <scope>NUCLEOTIDE SEQUENCE</scope>
    <source>
        <strain evidence="4">IBT 21472</strain>
    </source>
</reference>
<comment type="caution">
    <text evidence="4">The sequence shown here is derived from an EMBL/GenBank/DDBJ whole genome shotgun (WGS) entry which is preliminary data.</text>
</comment>
<evidence type="ECO:0000256" key="2">
    <source>
        <dbReference type="SAM" id="SignalP"/>
    </source>
</evidence>
<keyword evidence="2" id="KW-0732">Signal</keyword>
<gene>
    <name evidence="4" type="ORF">N7476_004412</name>
</gene>
<dbReference type="EMBL" id="JAPZBO010000003">
    <property type="protein sequence ID" value="KAJ5321410.1"/>
    <property type="molecule type" value="Genomic_DNA"/>
</dbReference>
<sequence>MVHIISAVAVGLLGLTSVVSAHPGHDHAAEAAERAAFVKSSSLQTRSLANCASQLKARGLENKNVARRQAAVKHLRRRRGINTHAHFNKARSLDSVLNTDHHSNLTQVDMSTDPSILFGSEATCILGPDVTQGPYCKSSQQTHFPHHILINTDVTGELIRENIVEGQKGVPLYMDIQMIDTNTCNPLPNVYMDIWHCNATGVYSGIQANGNGNSADADNLDATFLRGIQASNADGIVQFTSIFPGHYTSRATHIHVLTHAANDTSVQANSTLSDLYTAHSSHIGQLFFDQDLISAVEKTSPYSTNTQDLTTNANDSILSEEADTIDPFMEYVYLGEDVSDGIFAWINVGIDSTEDSDVTPAAYYTEEGGVENESSGMGGGSGSPPGSSSSSTSSAAGVKSTA</sequence>
<evidence type="ECO:0000313" key="4">
    <source>
        <dbReference type="EMBL" id="KAJ5321410.1"/>
    </source>
</evidence>
<reference evidence="4" key="2">
    <citation type="journal article" date="2023" name="IMA Fungus">
        <title>Comparative genomic study of the Penicillium genus elucidates a diverse pangenome and 15 lateral gene transfer events.</title>
        <authorList>
            <person name="Petersen C."/>
            <person name="Sorensen T."/>
            <person name="Nielsen M.R."/>
            <person name="Sondergaard T.E."/>
            <person name="Sorensen J.L."/>
            <person name="Fitzpatrick D.A."/>
            <person name="Frisvad J.C."/>
            <person name="Nielsen K.L."/>
        </authorList>
    </citation>
    <scope>NUCLEOTIDE SEQUENCE</scope>
    <source>
        <strain evidence="4">IBT 21472</strain>
    </source>
</reference>
<dbReference type="GO" id="GO:0008199">
    <property type="term" value="F:ferric iron binding"/>
    <property type="evidence" value="ECO:0007669"/>
    <property type="project" value="InterPro"/>
</dbReference>
<organism evidence="4 5">
    <name type="scientific">Penicillium atrosanguineum</name>
    <dbReference type="NCBI Taxonomy" id="1132637"/>
    <lineage>
        <taxon>Eukaryota</taxon>
        <taxon>Fungi</taxon>
        <taxon>Dikarya</taxon>
        <taxon>Ascomycota</taxon>
        <taxon>Pezizomycotina</taxon>
        <taxon>Eurotiomycetes</taxon>
        <taxon>Eurotiomycetidae</taxon>
        <taxon>Eurotiales</taxon>
        <taxon>Aspergillaceae</taxon>
        <taxon>Penicillium</taxon>
    </lineage>
</organism>
<dbReference type="InterPro" id="IPR000627">
    <property type="entry name" value="Intradiol_dOase_C"/>
</dbReference>
<keyword evidence="5" id="KW-1185">Reference proteome</keyword>
<evidence type="ECO:0000259" key="3">
    <source>
        <dbReference type="Pfam" id="PF00775"/>
    </source>
</evidence>
<dbReference type="Gene3D" id="2.60.130.10">
    <property type="entry name" value="Aromatic compound dioxygenase"/>
    <property type="match status" value="1"/>
</dbReference>
<dbReference type="SUPFAM" id="SSF49482">
    <property type="entry name" value="Aromatic compound dioxygenase"/>
    <property type="match status" value="1"/>
</dbReference>
<dbReference type="InterPro" id="IPR015889">
    <property type="entry name" value="Intradiol_dOase_core"/>
</dbReference>
<feature type="region of interest" description="Disordered" evidence="1">
    <location>
        <begin position="356"/>
        <end position="402"/>
    </location>
</feature>
<feature type="signal peptide" evidence="2">
    <location>
        <begin position="1"/>
        <end position="21"/>
    </location>
</feature>
<accession>A0A9W9Q0L1</accession>
<feature type="chain" id="PRO_5040945780" description="Intradiol ring-cleavage dioxygenases domain-containing protein" evidence="2">
    <location>
        <begin position="22"/>
        <end position="402"/>
    </location>
</feature>
<feature type="domain" description="Intradiol ring-cleavage dioxygenases" evidence="3">
    <location>
        <begin position="157"/>
        <end position="292"/>
    </location>
</feature>
<dbReference type="Proteomes" id="UP001147746">
    <property type="component" value="Unassembled WGS sequence"/>
</dbReference>
<evidence type="ECO:0000256" key="1">
    <source>
        <dbReference type="SAM" id="MobiDB-lite"/>
    </source>
</evidence>
<feature type="compositionally biased region" description="Low complexity" evidence="1">
    <location>
        <begin position="384"/>
        <end position="402"/>
    </location>
</feature>
<dbReference type="AlphaFoldDB" id="A0A9W9Q0L1"/>
<dbReference type="GO" id="GO:0016702">
    <property type="term" value="F:oxidoreductase activity, acting on single donors with incorporation of molecular oxygen, incorporation of two atoms of oxygen"/>
    <property type="evidence" value="ECO:0007669"/>
    <property type="project" value="InterPro"/>
</dbReference>
<dbReference type="PANTHER" id="PTHR34315:SF1">
    <property type="entry name" value="INTRADIOL RING-CLEAVAGE DIOXYGENASES DOMAIN-CONTAINING PROTEIN-RELATED"/>
    <property type="match status" value="1"/>
</dbReference>
<dbReference type="CDD" id="cd03457">
    <property type="entry name" value="intradiol_dioxygenase_like"/>
    <property type="match status" value="1"/>
</dbReference>
<evidence type="ECO:0000313" key="5">
    <source>
        <dbReference type="Proteomes" id="UP001147746"/>
    </source>
</evidence>
<dbReference type="Pfam" id="PF00775">
    <property type="entry name" value="Dioxygenase_C"/>
    <property type="match status" value="1"/>
</dbReference>
<protein>
    <recommendedName>
        <fullName evidence="3">Intradiol ring-cleavage dioxygenases domain-containing protein</fullName>
    </recommendedName>
</protein>
<proteinExistence type="predicted"/>
<name>A0A9W9Q0L1_9EURO</name>
<dbReference type="PANTHER" id="PTHR34315">
    <property type="match status" value="1"/>
</dbReference>